<keyword evidence="1" id="KW-0862">Zinc</keyword>
<dbReference type="PROSITE" id="PS50966">
    <property type="entry name" value="ZF_SWIM"/>
    <property type="match status" value="1"/>
</dbReference>
<proteinExistence type="predicted"/>
<dbReference type="EMBL" id="JAEMNV010000003">
    <property type="protein sequence ID" value="MBJ8339370.1"/>
    <property type="molecule type" value="Genomic_DNA"/>
</dbReference>
<accession>A0A934NQD1</accession>
<feature type="domain" description="SWIM-type" evidence="2">
    <location>
        <begin position="98"/>
        <end position="137"/>
    </location>
</feature>
<sequence>MSVDRLATNEFGYTPWGMDWVRLAEPLAQKRPDPLLPRARSIARNNGVTAEFEGHIAHARIHRGNDASVVHVEVAPMSRERITALGADLAGTLTNEVYAAITAAGQSVAPTIVSTDCSCSARTARCVHVLALFYETARRVDDDPRITLQLQDFYRATADNAAVEDAAQPPRWTLLSAIDARNFFTVTN</sequence>
<evidence type="ECO:0000313" key="3">
    <source>
        <dbReference type="EMBL" id="MBJ8339370.1"/>
    </source>
</evidence>
<keyword evidence="4" id="KW-1185">Reference proteome</keyword>
<dbReference type="Proteomes" id="UP000655868">
    <property type="component" value="Unassembled WGS sequence"/>
</dbReference>
<organism evidence="3 4">
    <name type="scientific">Antrihabitans stalagmiti</name>
    <dbReference type="NCBI Taxonomy" id="2799499"/>
    <lineage>
        <taxon>Bacteria</taxon>
        <taxon>Bacillati</taxon>
        <taxon>Actinomycetota</taxon>
        <taxon>Actinomycetes</taxon>
        <taxon>Mycobacteriales</taxon>
        <taxon>Nocardiaceae</taxon>
        <taxon>Antrihabitans</taxon>
    </lineage>
</organism>
<protein>
    <recommendedName>
        <fullName evidence="2">SWIM-type domain-containing protein</fullName>
    </recommendedName>
</protein>
<reference evidence="3" key="1">
    <citation type="submission" date="2020-12" db="EMBL/GenBank/DDBJ databases">
        <title>Antrihabitans popcorni sp. nov. and Antrihabitans auranticaus sp. nov., isolated from a larva cave.</title>
        <authorList>
            <person name="Lee S.D."/>
            <person name="Kim I.S."/>
        </authorList>
    </citation>
    <scope>NUCLEOTIDE SEQUENCE</scope>
    <source>
        <strain evidence="3">YC3-6</strain>
    </source>
</reference>
<evidence type="ECO:0000259" key="2">
    <source>
        <dbReference type="PROSITE" id="PS50966"/>
    </source>
</evidence>
<dbReference type="GO" id="GO:0008270">
    <property type="term" value="F:zinc ion binding"/>
    <property type="evidence" value="ECO:0007669"/>
    <property type="project" value="UniProtKB-KW"/>
</dbReference>
<keyword evidence="1" id="KW-0863">Zinc-finger</keyword>
<comment type="caution">
    <text evidence="3">The sequence shown here is derived from an EMBL/GenBank/DDBJ whole genome shotgun (WGS) entry which is preliminary data.</text>
</comment>
<evidence type="ECO:0000313" key="4">
    <source>
        <dbReference type="Proteomes" id="UP000655868"/>
    </source>
</evidence>
<gene>
    <name evidence="3" type="ORF">JGU71_10755</name>
</gene>
<dbReference type="AlphaFoldDB" id="A0A934NQD1"/>
<dbReference type="RefSeq" id="WP_199704075.1">
    <property type="nucleotide sequence ID" value="NZ_JAEMNV010000003.1"/>
</dbReference>
<name>A0A934NQD1_9NOCA</name>
<dbReference type="InterPro" id="IPR007527">
    <property type="entry name" value="Znf_SWIM"/>
</dbReference>
<evidence type="ECO:0000256" key="1">
    <source>
        <dbReference type="PROSITE-ProRule" id="PRU00325"/>
    </source>
</evidence>
<keyword evidence="1" id="KW-0479">Metal-binding</keyword>